<dbReference type="Proteomes" id="UP000604825">
    <property type="component" value="Unassembled WGS sequence"/>
</dbReference>
<accession>A0A811Q4G2</accession>
<feature type="region of interest" description="Disordered" evidence="1">
    <location>
        <begin position="1"/>
        <end position="28"/>
    </location>
</feature>
<reference evidence="2" key="1">
    <citation type="submission" date="2020-10" db="EMBL/GenBank/DDBJ databases">
        <authorList>
            <person name="Han B."/>
            <person name="Lu T."/>
            <person name="Zhao Q."/>
            <person name="Huang X."/>
            <person name="Zhao Y."/>
        </authorList>
    </citation>
    <scope>NUCLEOTIDE SEQUENCE</scope>
</reference>
<gene>
    <name evidence="2" type="ORF">NCGR_LOCUS36750</name>
</gene>
<proteinExistence type="predicted"/>
<keyword evidence="3" id="KW-1185">Reference proteome</keyword>
<evidence type="ECO:0000256" key="1">
    <source>
        <dbReference type="SAM" id="MobiDB-lite"/>
    </source>
</evidence>
<protein>
    <submittedName>
        <fullName evidence="2">Uncharacterized protein</fullName>
    </submittedName>
</protein>
<dbReference type="EMBL" id="CAJGYO010000009">
    <property type="protein sequence ID" value="CAD6253113.1"/>
    <property type="molecule type" value="Genomic_DNA"/>
</dbReference>
<evidence type="ECO:0000313" key="3">
    <source>
        <dbReference type="Proteomes" id="UP000604825"/>
    </source>
</evidence>
<evidence type="ECO:0000313" key="2">
    <source>
        <dbReference type="EMBL" id="CAD6253113.1"/>
    </source>
</evidence>
<name>A0A811Q4G2_9POAL</name>
<sequence length="177" mass="19316">MARSRGRRGHDPASEATGESPPPPKLPPLALIPWTVPHAGSSFLLACRNNLKGRPCSWSREPVHGIDTAKSRTTPTLRAAMTTSCLTVFPVPAATPVSSHPPKMSPFAFLTVVLHLARLFIAQRLHLEPIDDPDRDADFPFVHVAARDIVAVEVFQALRFVFGYVPADQSIGIRREG</sequence>
<organism evidence="2 3">
    <name type="scientific">Miscanthus lutarioriparius</name>
    <dbReference type="NCBI Taxonomy" id="422564"/>
    <lineage>
        <taxon>Eukaryota</taxon>
        <taxon>Viridiplantae</taxon>
        <taxon>Streptophyta</taxon>
        <taxon>Embryophyta</taxon>
        <taxon>Tracheophyta</taxon>
        <taxon>Spermatophyta</taxon>
        <taxon>Magnoliopsida</taxon>
        <taxon>Liliopsida</taxon>
        <taxon>Poales</taxon>
        <taxon>Poaceae</taxon>
        <taxon>PACMAD clade</taxon>
        <taxon>Panicoideae</taxon>
        <taxon>Andropogonodae</taxon>
        <taxon>Andropogoneae</taxon>
        <taxon>Saccharinae</taxon>
        <taxon>Miscanthus</taxon>
    </lineage>
</organism>
<comment type="caution">
    <text evidence="2">The sequence shown here is derived from an EMBL/GenBank/DDBJ whole genome shotgun (WGS) entry which is preliminary data.</text>
</comment>
<dbReference type="AlphaFoldDB" id="A0A811Q4G2"/>